<keyword evidence="3" id="KW-1185">Reference proteome</keyword>
<evidence type="ECO:0000313" key="2">
    <source>
        <dbReference type="Ensembl" id="ENSPMRP00000001692.1"/>
    </source>
</evidence>
<proteinExistence type="predicted"/>
<reference evidence="2 3" key="1">
    <citation type="journal article" date="2019" name="Proc. Natl. Acad. Sci. U.S.A.">
        <title>Regulatory changes in pterin and carotenoid genes underlie balanced color polymorphisms in the wall lizard.</title>
        <authorList>
            <person name="Andrade P."/>
            <person name="Pinho C."/>
            <person name="Perez I de Lanuza G."/>
            <person name="Afonso S."/>
            <person name="Brejcha J."/>
            <person name="Rubin C.J."/>
            <person name="Wallerman O."/>
            <person name="Pereira P."/>
            <person name="Sabatino S.J."/>
            <person name="Bellati A."/>
            <person name="Pellitteri-Rosa D."/>
            <person name="Bosakova Z."/>
            <person name="Bunikis I."/>
            <person name="Carretero M.A."/>
            <person name="Feiner N."/>
            <person name="Marsik P."/>
            <person name="Pauperio F."/>
            <person name="Salvi D."/>
            <person name="Soler L."/>
            <person name="While G.M."/>
            <person name="Uller T."/>
            <person name="Font E."/>
            <person name="Andersson L."/>
            <person name="Carneiro M."/>
        </authorList>
    </citation>
    <scope>NUCLEOTIDE SEQUENCE</scope>
</reference>
<reference evidence="2" key="3">
    <citation type="submission" date="2025-09" db="UniProtKB">
        <authorList>
            <consortium name="Ensembl"/>
        </authorList>
    </citation>
    <scope>IDENTIFICATION</scope>
</reference>
<dbReference type="GeneTree" id="ENSGT00960000190922"/>
<name>A0A670HRI5_PODMU</name>
<sequence>YIYIYTGVCSFPSCLNETCRECLLPDKKSHPVSRLAKMSSSDTETRHPQLDMDYQPGPGTVCPPTSSEGWGGGDKGFSSHCQPSEGCSEGWRWEEKPFFPPPAPQAPGTGGLCCRPPAF</sequence>
<dbReference type="Proteomes" id="UP000472272">
    <property type="component" value="Chromosome 5"/>
</dbReference>
<accession>A0A670HRI5</accession>
<evidence type="ECO:0000256" key="1">
    <source>
        <dbReference type="SAM" id="MobiDB-lite"/>
    </source>
</evidence>
<protein>
    <submittedName>
        <fullName evidence="2">Uncharacterized protein</fullName>
    </submittedName>
</protein>
<dbReference type="Ensembl" id="ENSPMRT00000001796.1">
    <property type="protein sequence ID" value="ENSPMRP00000001692.1"/>
    <property type="gene ID" value="ENSPMRG00000001239.1"/>
</dbReference>
<feature type="region of interest" description="Disordered" evidence="1">
    <location>
        <begin position="33"/>
        <end position="119"/>
    </location>
</feature>
<evidence type="ECO:0000313" key="3">
    <source>
        <dbReference type="Proteomes" id="UP000472272"/>
    </source>
</evidence>
<organism evidence="2 3">
    <name type="scientific">Podarcis muralis</name>
    <name type="common">Wall lizard</name>
    <name type="synonym">Lacerta muralis</name>
    <dbReference type="NCBI Taxonomy" id="64176"/>
    <lineage>
        <taxon>Eukaryota</taxon>
        <taxon>Metazoa</taxon>
        <taxon>Chordata</taxon>
        <taxon>Craniata</taxon>
        <taxon>Vertebrata</taxon>
        <taxon>Euteleostomi</taxon>
        <taxon>Lepidosauria</taxon>
        <taxon>Squamata</taxon>
        <taxon>Bifurcata</taxon>
        <taxon>Unidentata</taxon>
        <taxon>Episquamata</taxon>
        <taxon>Laterata</taxon>
        <taxon>Lacertibaenia</taxon>
        <taxon>Lacertidae</taxon>
        <taxon>Podarcis</taxon>
    </lineage>
</organism>
<dbReference type="AlphaFoldDB" id="A0A670HRI5"/>
<reference evidence="2" key="2">
    <citation type="submission" date="2025-08" db="UniProtKB">
        <authorList>
            <consortium name="Ensembl"/>
        </authorList>
    </citation>
    <scope>IDENTIFICATION</scope>
</reference>